<proteinExistence type="predicted"/>
<dbReference type="Proteomes" id="UP001497457">
    <property type="component" value="Chromosome 27b"/>
</dbReference>
<organism evidence="4 5">
    <name type="scientific">Urochloa decumbens</name>
    <dbReference type="NCBI Taxonomy" id="240449"/>
    <lineage>
        <taxon>Eukaryota</taxon>
        <taxon>Viridiplantae</taxon>
        <taxon>Streptophyta</taxon>
        <taxon>Embryophyta</taxon>
        <taxon>Tracheophyta</taxon>
        <taxon>Spermatophyta</taxon>
        <taxon>Magnoliopsida</taxon>
        <taxon>Liliopsida</taxon>
        <taxon>Poales</taxon>
        <taxon>Poaceae</taxon>
        <taxon>PACMAD clade</taxon>
        <taxon>Panicoideae</taxon>
        <taxon>Panicodae</taxon>
        <taxon>Paniceae</taxon>
        <taxon>Melinidinae</taxon>
        <taxon>Urochloa</taxon>
    </lineage>
</organism>
<accession>A0ABC9BUS7</accession>
<dbReference type="SUPFAM" id="SSF47762">
    <property type="entry name" value="PAH2 domain"/>
    <property type="match status" value="1"/>
</dbReference>
<comment type="subcellular location">
    <subcellularLocation>
        <location evidence="1 3">Nucleus</location>
    </subcellularLocation>
</comment>
<evidence type="ECO:0000313" key="5">
    <source>
        <dbReference type="Proteomes" id="UP001497457"/>
    </source>
</evidence>
<evidence type="ECO:0000313" key="4">
    <source>
        <dbReference type="EMBL" id="CAL5007404.1"/>
    </source>
</evidence>
<evidence type="ECO:0000256" key="2">
    <source>
        <dbReference type="ARBA" id="ARBA00023242"/>
    </source>
</evidence>
<dbReference type="InterPro" id="IPR036600">
    <property type="entry name" value="PAH_sf"/>
</dbReference>
<sequence length="123" mass="13710">MDCTRNLKRARVEAPMASPVRHPMPEVTPEVVIPDPRLKKMTLDSLHFLVAMKRQLAGGEKGKFHELMAALRAFKAGRMDEASLITYVNALLTGHPELILGFSKFLEWDYIRSHGLPAGGSDI</sequence>
<keyword evidence="2 3" id="KW-0539">Nucleus</keyword>
<protein>
    <submittedName>
        <fullName evidence="4">Uncharacterized protein</fullName>
    </submittedName>
</protein>
<dbReference type="InterPro" id="IPR003822">
    <property type="entry name" value="PAH"/>
</dbReference>
<gene>
    <name evidence="4" type="ORF">URODEC1_LOCUS68485</name>
</gene>
<dbReference type="EMBL" id="OZ075137">
    <property type="protein sequence ID" value="CAL5007404.1"/>
    <property type="molecule type" value="Genomic_DNA"/>
</dbReference>
<reference evidence="4" key="1">
    <citation type="submission" date="2024-10" db="EMBL/GenBank/DDBJ databases">
        <authorList>
            <person name="Ryan C."/>
        </authorList>
    </citation>
    <scope>NUCLEOTIDE SEQUENCE [LARGE SCALE GENOMIC DNA]</scope>
</reference>
<name>A0ABC9BUS7_9POAL</name>
<dbReference type="PROSITE" id="PS51477">
    <property type="entry name" value="PAH"/>
    <property type="match status" value="1"/>
</dbReference>
<evidence type="ECO:0000256" key="3">
    <source>
        <dbReference type="PROSITE-ProRule" id="PRU00810"/>
    </source>
</evidence>
<dbReference type="GO" id="GO:0005634">
    <property type="term" value="C:nucleus"/>
    <property type="evidence" value="ECO:0007669"/>
    <property type="project" value="UniProtKB-SubCell"/>
</dbReference>
<dbReference type="Gene3D" id="1.20.1160.11">
    <property type="entry name" value="Paired amphipathic helix"/>
    <property type="match status" value="1"/>
</dbReference>
<dbReference type="Pfam" id="PF02671">
    <property type="entry name" value="PAH"/>
    <property type="match status" value="1"/>
</dbReference>
<dbReference type="AlphaFoldDB" id="A0ABC9BUS7"/>
<evidence type="ECO:0000256" key="1">
    <source>
        <dbReference type="ARBA" id="ARBA00004123"/>
    </source>
</evidence>
<keyword evidence="5" id="KW-1185">Reference proteome</keyword>